<sequence length="875" mass="94568">MRGIPFNNLEGSNKFGLISSTTAAAPEAAEISSLTQFYWKTQEEEIIRAGNSYFFGTEVEPTSVLDTRRSPGSSTSTLSASSFGGGGGGGRGIVLVAGGFGGGSTDRASVAAVSDNNPLQKWPTTTTITNQEENSTPAATPDVSASSGSSSGGGGGSRKDEWGSELQPISSNHQEIVSSGGSGGGGGINTIISGAEKYGGLAVDDWDNMLETDASPSLLRWIIDDAEDPTSSAALLQGGGEVAGVSHLHNASSDHHHVGTYNAGFGMVDPTAAAAAGFGFESIGGGIGGYINLLGGGGGGVGVPGSGFSSGRMNFNNSIQQQQQQNPSANFNTTKMSSSPCFNNTGNTTNPFTVSPNHNLLPPPGVFYHSNNQQFEDEKPQLYNPQIMMMNQNQQQLKNNSTPPFFVPLPSYQQDQSGCFPPPKRHPGMGGNPSNCHPMQKNLSFMDSGQEHLFRKQQHQQQQNGFPHQLHLLPNHLQQRPPPVMLTKPKLDEHQNQQQNQQQQQQQQQQQALVDQLFKAAELVESGNSVLAQGILARLNHQLSHPIGKPLYRAAFYFKEALLQLLSTPNSPPLKNFSPIDVVMKIGAYKSFSEISPLLQFSNFTLNQAILESLDGFDHIHIIDFDIGIGGQWASFMQEIAMKNGGAPSLKISAFASFSSNDHHKLELALTKEHLTHFANDLGILFEIDIVDLDTLDPSSWSLPIHVSEKETVAVNLPVGSSCINPSSIPALLRLVKQLSPKIVVSVDRGCDRSDLPFSQHCLQALQAYSILLDSLDATNSNSETINKIERFLVQPRIESTVFQRHLCHEKLPPWRTLFASAGFSPVTFSNFTETQAECLLKRLQGRGFHVEKRQASLVLCWQRRELVSASAWRC</sequence>
<keyword evidence="6" id="KW-1185">Reference proteome</keyword>
<evidence type="ECO:0000313" key="5">
    <source>
        <dbReference type="EMBL" id="RZC53452.1"/>
    </source>
</evidence>
<evidence type="ECO:0000256" key="4">
    <source>
        <dbReference type="SAM" id="MobiDB-lite"/>
    </source>
</evidence>
<feature type="short sequence motif" description="VHIID" evidence="3">
    <location>
        <begin position="620"/>
        <end position="624"/>
    </location>
</feature>
<keyword evidence="1" id="KW-0805">Transcription regulation</keyword>
<dbReference type="PANTHER" id="PTHR31636">
    <property type="entry name" value="OSJNBA0084A10.13 PROTEIN-RELATED"/>
    <property type="match status" value="1"/>
</dbReference>
<dbReference type="EMBL" id="CM010717">
    <property type="protein sequence ID" value="RZC53452.1"/>
    <property type="molecule type" value="Genomic_DNA"/>
</dbReference>
<dbReference type="AlphaFoldDB" id="A0A4Y7J0A5"/>
<feature type="region of interest" description="Disordered" evidence="4">
    <location>
        <begin position="112"/>
        <end position="164"/>
    </location>
</feature>
<feature type="region of interest" description="Disordered" evidence="4">
    <location>
        <begin position="64"/>
        <end position="85"/>
    </location>
</feature>
<feature type="compositionally biased region" description="Low complexity" evidence="4">
    <location>
        <begin position="70"/>
        <end position="82"/>
    </location>
</feature>
<feature type="region of interest" description="Disordered" evidence="4">
    <location>
        <begin position="478"/>
        <end position="507"/>
    </location>
</feature>
<evidence type="ECO:0000256" key="3">
    <source>
        <dbReference type="PROSITE-ProRule" id="PRU01191"/>
    </source>
</evidence>
<keyword evidence="2" id="KW-0804">Transcription</keyword>
<feature type="compositionally biased region" description="Polar residues" evidence="4">
    <location>
        <begin position="114"/>
        <end position="138"/>
    </location>
</feature>
<feature type="region of interest" description="VHIID" evidence="3">
    <location>
        <begin position="589"/>
        <end position="654"/>
    </location>
</feature>
<dbReference type="Gramene" id="RZC53452">
    <property type="protein sequence ID" value="RZC53452"/>
    <property type="gene ID" value="C5167_012310"/>
</dbReference>
<evidence type="ECO:0000256" key="2">
    <source>
        <dbReference type="ARBA" id="ARBA00023163"/>
    </source>
</evidence>
<dbReference type="OMA" id="HYANEIN"/>
<dbReference type="Proteomes" id="UP000316621">
    <property type="component" value="Chromosome 3"/>
</dbReference>
<name>A0A4Y7J0A5_PAPSO</name>
<feature type="region of interest" description="SAW" evidence="3">
    <location>
        <begin position="803"/>
        <end position="874"/>
    </location>
</feature>
<gene>
    <name evidence="5" type="ORF">C5167_012310</name>
</gene>
<organism evidence="5 6">
    <name type="scientific">Papaver somniferum</name>
    <name type="common">Opium poppy</name>
    <dbReference type="NCBI Taxonomy" id="3469"/>
    <lineage>
        <taxon>Eukaryota</taxon>
        <taxon>Viridiplantae</taxon>
        <taxon>Streptophyta</taxon>
        <taxon>Embryophyta</taxon>
        <taxon>Tracheophyta</taxon>
        <taxon>Spermatophyta</taxon>
        <taxon>Magnoliopsida</taxon>
        <taxon>Ranunculales</taxon>
        <taxon>Papaveraceae</taxon>
        <taxon>Papaveroideae</taxon>
        <taxon>Papaver</taxon>
    </lineage>
</organism>
<evidence type="ECO:0000313" key="6">
    <source>
        <dbReference type="Proteomes" id="UP000316621"/>
    </source>
</evidence>
<dbReference type="OrthoDB" id="666726at2759"/>
<comment type="caution">
    <text evidence="3">Lacks conserved residue(s) required for the propagation of feature annotation.</text>
</comment>
<feature type="region of interest" description="Leucine repeat II (LRII)" evidence="3">
    <location>
        <begin position="670"/>
        <end position="702"/>
    </location>
</feature>
<dbReference type="InterPro" id="IPR005202">
    <property type="entry name" value="TF_GRAS"/>
</dbReference>
<evidence type="ECO:0000256" key="1">
    <source>
        <dbReference type="ARBA" id="ARBA00023015"/>
    </source>
</evidence>
<comment type="similarity">
    <text evidence="3">Belongs to the GRAS family.</text>
</comment>
<reference evidence="5 6" key="1">
    <citation type="journal article" date="2018" name="Science">
        <title>The opium poppy genome and morphinan production.</title>
        <authorList>
            <person name="Guo L."/>
            <person name="Winzer T."/>
            <person name="Yang X."/>
            <person name="Li Y."/>
            <person name="Ning Z."/>
            <person name="He Z."/>
            <person name="Teodor R."/>
            <person name="Lu Y."/>
            <person name="Bowser T.A."/>
            <person name="Graham I.A."/>
            <person name="Ye K."/>
        </authorList>
    </citation>
    <scope>NUCLEOTIDE SEQUENCE [LARGE SCALE GENOMIC DNA]</scope>
    <source>
        <strain evidence="6">cv. HN1</strain>
        <tissue evidence="5">Leaves</tissue>
    </source>
</reference>
<feature type="compositionally biased region" description="Low complexity" evidence="4">
    <location>
        <begin position="496"/>
        <end position="507"/>
    </location>
</feature>
<accession>A0A4Y7J0A5</accession>
<dbReference type="PROSITE" id="PS50985">
    <property type="entry name" value="GRAS"/>
    <property type="match status" value="1"/>
</dbReference>
<proteinExistence type="inferred from homology"/>
<protein>
    <submittedName>
        <fullName evidence="5">Uncharacterized protein</fullName>
    </submittedName>
</protein>
<dbReference type="STRING" id="3469.A0A4Y7J0A5"/>
<dbReference type="Pfam" id="PF03514">
    <property type="entry name" value="GRAS"/>
    <property type="match status" value="1"/>
</dbReference>